<feature type="non-terminal residue" evidence="12">
    <location>
        <position position="192"/>
    </location>
</feature>
<dbReference type="GO" id="GO:0004673">
    <property type="term" value="F:protein histidine kinase activity"/>
    <property type="evidence" value="ECO:0007669"/>
    <property type="project" value="UniProtKB-EC"/>
</dbReference>
<keyword evidence="10" id="KW-1133">Transmembrane helix</keyword>
<evidence type="ECO:0000256" key="1">
    <source>
        <dbReference type="ARBA" id="ARBA00000085"/>
    </source>
</evidence>
<comment type="caution">
    <text evidence="12">The sequence shown here is derived from an EMBL/GenBank/DDBJ whole genome shotgun (WGS) entry which is preliminary data.</text>
</comment>
<keyword evidence="10" id="KW-0472">Membrane</keyword>
<evidence type="ECO:0000256" key="5">
    <source>
        <dbReference type="ARBA" id="ARBA00022679"/>
    </source>
</evidence>
<evidence type="ECO:0000313" key="13">
    <source>
        <dbReference type="Proteomes" id="UP000306340"/>
    </source>
</evidence>
<keyword evidence="5" id="KW-0808">Transferase</keyword>
<proteinExistence type="predicted"/>
<keyword evidence="6" id="KW-0547">Nucleotide-binding</keyword>
<feature type="transmembrane region" description="Helical" evidence="10">
    <location>
        <begin position="158"/>
        <end position="177"/>
    </location>
</feature>
<keyword evidence="7 12" id="KW-0418">Kinase</keyword>
<dbReference type="PANTHER" id="PTHR45436:SF14">
    <property type="entry name" value="SENSOR PROTEIN QSEC"/>
    <property type="match status" value="1"/>
</dbReference>
<dbReference type="PANTHER" id="PTHR45436">
    <property type="entry name" value="SENSOR HISTIDINE KINASE YKOH"/>
    <property type="match status" value="1"/>
</dbReference>
<evidence type="ECO:0000256" key="10">
    <source>
        <dbReference type="SAM" id="Phobius"/>
    </source>
</evidence>
<sequence length="192" mass="21063">MTSIQRRLFVVLLAATGVIWLSAAIWIQSSTRSELDRVLDNRLAEAARMVGSLVDEDGLQLNAAMDLAAPVLPGETAHSYARQLSCQVWGLDGTRLAASSQAPQAALSSSEQGFSEREVEGLVWRVYTHVDEARGIRVMVGDSLQIRERLLTDMVMGLMWPTLLILPLLAVAIWISLGRGLSPLRRIAEQLT</sequence>
<evidence type="ECO:0000256" key="2">
    <source>
        <dbReference type="ARBA" id="ARBA00004141"/>
    </source>
</evidence>
<dbReference type="EC" id="2.7.13.3" evidence="3"/>
<name>A0A4U0YND7_9RHOB</name>
<evidence type="ECO:0000259" key="11">
    <source>
        <dbReference type="Pfam" id="PF08521"/>
    </source>
</evidence>
<keyword evidence="9" id="KW-0902">Two-component regulatory system</keyword>
<dbReference type="InterPro" id="IPR050428">
    <property type="entry name" value="TCS_sensor_his_kinase"/>
</dbReference>
<evidence type="ECO:0000256" key="7">
    <source>
        <dbReference type="ARBA" id="ARBA00022777"/>
    </source>
</evidence>
<protein>
    <recommendedName>
        <fullName evidence="3">histidine kinase</fullName>
        <ecNumber evidence="3">2.7.13.3</ecNumber>
    </recommendedName>
</protein>
<dbReference type="RefSeq" id="WP_211246255.1">
    <property type="nucleotide sequence ID" value="NZ_SWAU01000585.1"/>
</dbReference>
<comment type="subcellular location">
    <subcellularLocation>
        <location evidence="2">Membrane</location>
        <topology evidence="2">Multi-pass membrane protein</topology>
    </subcellularLocation>
</comment>
<dbReference type="InterPro" id="IPR013727">
    <property type="entry name" value="2CSK_N"/>
</dbReference>
<keyword evidence="4" id="KW-0597">Phosphoprotein</keyword>
<feature type="domain" description="Two-component sensor kinase N-terminal" evidence="11">
    <location>
        <begin position="18"/>
        <end position="153"/>
    </location>
</feature>
<dbReference type="AlphaFoldDB" id="A0A4U0YND7"/>
<evidence type="ECO:0000256" key="9">
    <source>
        <dbReference type="ARBA" id="ARBA00023012"/>
    </source>
</evidence>
<evidence type="ECO:0000313" key="12">
    <source>
        <dbReference type="EMBL" id="TKA93892.1"/>
    </source>
</evidence>
<organism evidence="12 13">
    <name type="scientific">Cereibacter changlensis</name>
    <dbReference type="NCBI Taxonomy" id="402884"/>
    <lineage>
        <taxon>Bacteria</taxon>
        <taxon>Pseudomonadati</taxon>
        <taxon>Pseudomonadota</taxon>
        <taxon>Alphaproteobacteria</taxon>
        <taxon>Rhodobacterales</taxon>
        <taxon>Paracoccaceae</taxon>
        <taxon>Cereibacter</taxon>
    </lineage>
</organism>
<evidence type="ECO:0000256" key="3">
    <source>
        <dbReference type="ARBA" id="ARBA00012438"/>
    </source>
</evidence>
<keyword evidence="10" id="KW-0812">Transmembrane</keyword>
<dbReference type="EMBL" id="SWAU01000585">
    <property type="protein sequence ID" value="TKA93892.1"/>
    <property type="molecule type" value="Genomic_DNA"/>
</dbReference>
<evidence type="ECO:0000256" key="6">
    <source>
        <dbReference type="ARBA" id="ARBA00022741"/>
    </source>
</evidence>
<dbReference type="GO" id="GO:0005524">
    <property type="term" value="F:ATP binding"/>
    <property type="evidence" value="ECO:0007669"/>
    <property type="project" value="UniProtKB-KW"/>
</dbReference>
<dbReference type="Pfam" id="PF08521">
    <property type="entry name" value="2CSK_N"/>
    <property type="match status" value="1"/>
</dbReference>
<dbReference type="GO" id="GO:0005886">
    <property type="term" value="C:plasma membrane"/>
    <property type="evidence" value="ECO:0007669"/>
    <property type="project" value="TreeGrafter"/>
</dbReference>
<reference evidence="12 13" key="1">
    <citation type="submission" date="2019-04" db="EMBL/GenBank/DDBJ databases">
        <title>Crypto-aerobic microbial life in anoxic (sulfidic) marine sediments.</title>
        <authorList>
            <person name="Bhattacharya S."/>
            <person name="Roy C."/>
            <person name="Mondal N."/>
            <person name="Sarkar J."/>
            <person name="Mandal S."/>
            <person name="Rameez M.J."/>
            <person name="Ghosh W."/>
        </authorList>
    </citation>
    <scope>NUCLEOTIDE SEQUENCE [LARGE SCALE GENOMIC DNA]</scope>
    <source>
        <strain evidence="12 13">SBBC</strain>
    </source>
</reference>
<evidence type="ECO:0000256" key="4">
    <source>
        <dbReference type="ARBA" id="ARBA00022553"/>
    </source>
</evidence>
<accession>A0A4U0YND7</accession>
<dbReference type="Proteomes" id="UP000306340">
    <property type="component" value="Unassembled WGS sequence"/>
</dbReference>
<evidence type="ECO:0000256" key="8">
    <source>
        <dbReference type="ARBA" id="ARBA00022840"/>
    </source>
</evidence>
<keyword evidence="8" id="KW-0067">ATP-binding</keyword>
<dbReference type="GO" id="GO:0000160">
    <property type="term" value="P:phosphorelay signal transduction system"/>
    <property type="evidence" value="ECO:0007669"/>
    <property type="project" value="UniProtKB-KW"/>
</dbReference>
<gene>
    <name evidence="12" type="ORF">FAZ78_25390</name>
</gene>
<comment type="catalytic activity">
    <reaction evidence="1">
        <text>ATP + protein L-histidine = ADP + protein N-phospho-L-histidine.</text>
        <dbReference type="EC" id="2.7.13.3"/>
    </reaction>
</comment>